<dbReference type="InterPro" id="IPR057904">
    <property type="entry name" value="Nal1_C"/>
</dbReference>
<protein>
    <recommendedName>
        <fullName evidence="2">Nal1 C-terminal domain-containing protein</fullName>
    </recommendedName>
</protein>
<feature type="region of interest" description="Disordered" evidence="1">
    <location>
        <begin position="1"/>
        <end position="42"/>
    </location>
</feature>
<dbReference type="SUPFAM" id="SSF50494">
    <property type="entry name" value="Trypsin-like serine proteases"/>
    <property type="match status" value="1"/>
</dbReference>
<feature type="compositionally biased region" description="Low complexity" evidence="1">
    <location>
        <begin position="10"/>
        <end position="22"/>
    </location>
</feature>
<evidence type="ECO:0000256" key="1">
    <source>
        <dbReference type="SAM" id="MobiDB-lite"/>
    </source>
</evidence>
<evidence type="ECO:0000313" key="3">
    <source>
        <dbReference type="EMBL" id="QKH39776.1"/>
    </source>
</evidence>
<reference evidence="3 4" key="1">
    <citation type="submission" date="2020-05" db="EMBL/GenBank/DDBJ databases">
        <title>FDA dAtabase for Regulatory Grade micrObial Sequences (FDA-ARGOS): Supporting development and validation of Infectious Disease Dx tests.</title>
        <authorList>
            <person name="Sproer C."/>
            <person name="Gronow S."/>
            <person name="Severitt S."/>
            <person name="Schroder I."/>
            <person name="Tallon L."/>
            <person name="Sadzewicz L."/>
            <person name="Zhao X."/>
            <person name="Vavikolanu K."/>
            <person name="Mehta A."/>
            <person name="Aluvathingal J."/>
            <person name="Nadendla S."/>
            <person name="Myers T."/>
            <person name="Yan Y."/>
            <person name="Sichtig H."/>
        </authorList>
    </citation>
    <scope>NUCLEOTIDE SEQUENCE [LARGE SCALE GENOMIC DNA]</scope>
    <source>
        <strain evidence="3 4">FDAARGOS_790</strain>
    </source>
</reference>
<proteinExistence type="predicted"/>
<dbReference type="Gene3D" id="2.40.10.10">
    <property type="entry name" value="Trypsin-like serine proteases"/>
    <property type="match status" value="1"/>
</dbReference>
<organism evidence="3 4">
    <name type="scientific">Achromobacter pestifer</name>
    <dbReference type="NCBI Taxonomy" id="1353889"/>
    <lineage>
        <taxon>Bacteria</taxon>
        <taxon>Pseudomonadati</taxon>
        <taxon>Pseudomonadota</taxon>
        <taxon>Betaproteobacteria</taxon>
        <taxon>Burkholderiales</taxon>
        <taxon>Alcaligenaceae</taxon>
        <taxon>Achromobacter</taxon>
    </lineage>
</organism>
<evidence type="ECO:0000313" key="4">
    <source>
        <dbReference type="Proteomes" id="UP000500970"/>
    </source>
</evidence>
<dbReference type="Proteomes" id="UP000500970">
    <property type="component" value="Chromosome"/>
</dbReference>
<dbReference type="InterPro" id="IPR043504">
    <property type="entry name" value="Peptidase_S1_PA_chymotrypsin"/>
</dbReference>
<feature type="domain" description="Nal1 C-terminal" evidence="2">
    <location>
        <begin position="109"/>
        <end position="193"/>
    </location>
</feature>
<dbReference type="Pfam" id="PF25819">
    <property type="entry name" value="Nal1_C"/>
    <property type="match status" value="1"/>
</dbReference>
<sequence length="215" mass="21550">MDNPGEGDDSGPASGKSAAGSPENPDSDSAGLDALSEEAEQQATLTEAGVSKDLLALRDAVEATLLAASGEFATLSEAPSTEGIVGVGIRGEQYYLSGGRAAYYRTGTAPLAASLGLIVGKSGRTTGLTQGRVTQIGVSVNVNYGGGRVALFRNQIAIQSVNANPFSAGGDSGSLIWHWATGVRPVGLLFAGGGGTTFANPIGAALSSLNIRLLP</sequence>
<keyword evidence="4" id="KW-1185">Reference proteome</keyword>
<dbReference type="EMBL" id="CP053985">
    <property type="protein sequence ID" value="QKH39776.1"/>
    <property type="molecule type" value="Genomic_DNA"/>
</dbReference>
<dbReference type="InterPro" id="IPR009003">
    <property type="entry name" value="Peptidase_S1_PA"/>
</dbReference>
<name>A0A7D4I5Y6_9BURK</name>
<accession>A0A7D4I5Y6</accession>
<dbReference type="KEGG" id="apes:FOC84_21295"/>
<dbReference type="AlphaFoldDB" id="A0A7D4I5Y6"/>
<evidence type="ECO:0000259" key="2">
    <source>
        <dbReference type="Pfam" id="PF25819"/>
    </source>
</evidence>
<gene>
    <name evidence="3" type="ORF">FOC84_21295</name>
</gene>